<feature type="compositionally biased region" description="Basic residues" evidence="1">
    <location>
        <begin position="159"/>
        <end position="171"/>
    </location>
</feature>
<name>S9V1T7_9TRYP</name>
<dbReference type="Proteomes" id="UP000015354">
    <property type="component" value="Unassembled WGS sequence"/>
</dbReference>
<evidence type="ECO:0000256" key="1">
    <source>
        <dbReference type="SAM" id="MobiDB-lite"/>
    </source>
</evidence>
<feature type="transmembrane region" description="Helical" evidence="2">
    <location>
        <begin position="46"/>
        <end position="66"/>
    </location>
</feature>
<keyword evidence="2" id="KW-0472">Membrane</keyword>
<feature type="compositionally biased region" description="Acidic residues" evidence="1">
    <location>
        <begin position="110"/>
        <end position="134"/>
    </location>
</feature>
<keyword evidence="2" id="KW-1133">Transmembrane helix</keyword>
<protein>
    <recommendedName>
        <fullName evidence="5">Multidrug resistance protein, MATE family</fullName>
    </recommendedName>
</protein>
<feature type="transmembrane region" description="Helical" evidence="2">
    <location>
        <begin position="13"/>
        <end position="34"/>
    </location>
</feature>
<sequence length="182" mass="20785">MSAFGTTGRTLELAGQVVYLLPFFHTCDAVQFAFQGIFSGLGKNHLGALILLTSLWGIGIPLSVLMGHFLDYRMFGVCAGITVGLCIEAPTMVFVALQINYAKVCEQFIEDEEEEESEEDEEEEDEEHDEEYVEEVMRRSGISTSSQDPHDEYPEHYKKLLPPKKRRRGRRVHYEDDDDEEE</sequence>
<organism evidence="3 4">
    <name type="scientific">Strigomonas culicis</name>
    <dbReference type="NCBI Taxonomy" id="28005"/>
    <lineage>
        <taxon>Eukaryota</taxon>
        <taxon>Discoba</taxon>
        <taxon>Euglenozoa</taxon>
        <taxon>Kinetoplastea</taxon>
        <taxon>Metakinetoplastina</taxon>
        <taxon>Trypanosomatida</taxon>
        <taxon>Trypanosomatidae</taxon>
        <taxon>Strigomonadinae</taxon>
        <taxon>Strigomonas</taxon>
    </lineage>
</organism>
<gene>
    <name evidence="3" type="ORF">STCU_11005</name>
</gene>
<keyword evidence="4" id="KW-1185">Reference proteome</keyword>
<proteinExistence type="predicted"/>
<evidence type="ECO:0000256" key="2">
    <source>
        <dbReference type="SAM" id="Phobius"/>
    </source>
</evidence>
<feature type="transmembrane region" description="Helical" evidence="2">
    <location>
        <begin position="72"/>
        <end position="97"/>
    </location>
</feature>
<reference evidence="3 4" key="1">
    <citation type="journal article" date="2013" name="PLoS ONE">
        <title>Predicting the Proteins of Angomonas deanei, Strigomonas culicis and Their Respective Endosymbionts Reveals New Aspects of the Trypanosomatidae Family.</title>
        <authorList>
            <person name="Motta M.C."/>
            <person name="Martins A.C."/>
            <person name="de Souza S.S."/>
            <person name="Catta-Preta C.M."/>
            <person name="Silva R."/>
            <person name="Klein C.C."/>
            <person name="de Almeida L.G."/>
            <person name="de Lima Cunha O."/>
            <person name="Ciapina L.P."/>
            <person name="Brocchi M."/>
            <person name="Colabardini A.C."/>
            <person name="de Araujo Lima B."/>
            <person name="Machado C.R."/>
            <person name="de Almeida Soares C.M."/>
            <person name="Probst C.M."/>
            <person name="de Menezes C.B."/>
            <person name="Thompson C.E."/>
            <person name="Bartholomeu D.C."/>
            <person name="Gradia D.F."/>
            <person name="Pavoni D.P."/>
            <person name="Grisard E.C."/>
            <person name="Fantinatti-Garboggini F."/>
            <person name="Marchini F.K."/>
            <person name="Rodrigues-Luiz G.F."/>
            <person name="Wagner G."/>
            <person name="Goldman G.H."/>
            <person name="Fietto J.L."/>
            <person name="Elias M.C."/>
            <person name="Goldman M.H."/>
            <person name="Sagot M.F."/>
            <person name="Pereira M."/>
            <person name="Stoco P.H."/>
            <person name="de Mendonca-Neto R.P."/>
            <person name="Teixeira S.M."/>
            <person name="Maciel T.E."/>
            <person name="de Oliveira Mendes T.A."/>
            <person name="Urmenyi T.P."/>
            <person name="de Souza W."/>
            <person name="Schenkman S."/>
            <person name="de Vasconcelos A.T."/>
        </authorList>
    </citation>
    <scope>NUCLEOTIDE SEQUENCE [LARGE SCALE GENOMIC DNA]</scope>
</reference>
<dbReference type="OrthoDB" id="2126698at2759"/>
<dbReference type="AlphaFoldDB" id="S9V1T7"/>
<accession>S9V1T7</accession>
<feature type="region of interest" description="Disordered" evidence="1">
    <location>
        <begin position="110"/>
        <end position="182"/>
    </location>
</feature>
<evidence type="ECO:0000313" key="4">
    <source>
        <dbReference type="Proteomes" id="UP000015354"/>
    </source>
</evidence>
<dbReference type="EMBL" id="ATMH01010900">
    <property type="protein sequence ID" value="EPY16775.1"/>
    <property type="molecule type" value="Genomic_DNA"/>
</dbReference>
<evidence type="ECO:0000313" key="3">
    <source>
        <dbReference type="EMBL" id="EPY16775.1"/>
    </source>
</evidence>
<evidence type="ECO:0008006" key="5">
    <source>
        <dbReference type="Google" id="ProtNLM"/>
    </source>
</evidence>
<comment type="caution">
    <text evidence="3">The sequence shown here is derived from an EMBL/GenBank/DDBJ whole genome shotgun (WGS) entry which is preliminary data.</text>
</comment>
<feature type="compositionally biased region" description="Basic and acidic residues" evidence="1">
    <location>
        <begin position="148"/>
        <end position="158"/>
    </location>
</feature>
<keyword evidence="2" id="KW-0812">Transmembrane</keyword>